<name>A0ABU2YBN8_9FLAO</name>
<dbReference type="NCBIfam" id="TIGR00188">
    <property type="entry name" value="rnpA"/>
    <property type="match status" value="1"/>
</dbReference>
<evidence type="ECO:0000256" key="1">
    <source>
        <dbReference type="ARBA" id="ARBA00002663"/>
    </source>
</evidence>
<dbReference type="PANTHER" id="PTHR33992:SF1">
    <property type="entry name" value="RIBONUCLEASE P PROTEIN COMPONENT"/>
    <property type="match status" value="1"/>
</dbReference>
<dbReference type="InterPro" id="IPR000100">
    <property type="entry name" value="RNase_P"/>
</dbReference>
<dbReference type="InterPro" id="IPR020539">
    <property type="entry name" value="RNase_P_CS"/>
</dbReference>
<keyword evidence="10" id="KW-1185">Reference proteome</keyword>
<comment type="similarity">
    <text evidence="7">Belongs to the RnpA family.</text>
</comment>
<dbReference type="RefSeq" id="WP_311332558.1">
    <property type="nucleotide sequence ID" value="NZ_JAVRHZ010000002.1"/>
</dbReference>
<dbReference type="SUPFAM" id="SSF54211">
    <property type="entry name" value="Ribosomal protein S5 domain 2-like"/>
    <property type="match status" value="1"/>
</dbReference>
<dbReference type="PROSITE" id="PS00648">
    <property type="entry name" value="RIBONUCLEASE_P"/>
    <property type="match status" value="1"/>
</dbReference>
<protein>
    <recommendedName>
        <fullName evidence="7 8">Ribonuclease P protein component</fullName>
        <shortName evidence="7">RNase P protein</shortName>
        <shortName evidence="7">RNaseP protein</shortName>
        <ecNumber evidence="7 8">3.1.26.5</ecNumber>
    </recommendedName>
    <alternativeName>
        <fullName evidence="7">Protein C5</fullName>
    </alternativeName>
</protein>
<sequence length="121" mass="14130">MNQSFPKTQKLKSRKAIAQLFDEGKTVTKFPIKVFYLPQQDYLENKAAFAIPKRNFKLAVSRNRLKRQLREAYRLKKETLEGNTSTKFALLFLYLGKTNVPYDQIEKAVTVLLKKLTDENN</sequence>
<evidence type="ECO:0000256" key="5">
    <source>
        <dbReference type="ARBA" id="ARBA00022801"/>
    </source>
</evidence>
<comment type="subunit">
    <text evidence="7">Consists of a catalytic RNA component (M1 or rnpB) and a protein subunit.</text>
</comment>
<dbReference type="InterPro" id="IPR014721">
    <property type="entry name" value="Ribsml_uS5_D2-typ_fold_subgr"/>
</dbReference>
<comment type="catalytic activity">
    <reaction evidence="7">
        <text>Endonucleolytic cleavage of RNA, removing 5'-extranucleotides from tRNA precursor.</text>
        <dbReference type="EC" id="3.1.26.5"/>
    </reaction>
</comment>
<dbReference type="Proteomes" id="UP001254488">
    <property type="component" value="Unassembled WGS sequence"/>
</dbReference>
<proteinExistence type="inferred from homology"/>
<organism evidence="9 10">
    <name type="scientific">Patiriisocius hiemis</name>
    <dbReference type="NCBI Taxonomy" id="3075604"/>
    <lineage>
        <taxon>Bacteria</taxon>
        <taxon>Pseudomonadati</taxon>
        <taxon>Bacteroidota</taxon>
        <taxon>Flavobacteriia</taxon>
        <taxon>Flavobacteriales</taxon>
        <taxon>Flavobacteriaceae</taxon>
        <taxon>Patiriisocius</taxon>
    </lineage>
</organism>
<keyword evidence="4 7" id="KW-0255">Endonuclease</keyword>
<reference evidence="9 10" key="1">
    <citation type="submission" date="2023-09" db="EMBL/GenBank/DDBJ databases">
        <authorList>
            <person name="Rey-Velasco X."/>
        </authorList>
    </citation>
    <scope>NUCLEOTIDE SEQUENCE [LARGE SCALE GENOMIC DNA]</scope>
    <source>
        <strain evidence="9 10">W242</strain>
    </source>
</reference>
<evidence type="ECO:0000313" key="9">
    <source>
        <dbReference type="EMBL" id="MDT0555608.1"/>
    </source>
</evidence>
<gene>
    <name evidence="7 9" type="primary">rnpA</name>
    <name evidence="9" type="ORF">RM538_06305</name>
</gene>
<keyword evidence="6 7" id="KW-0694">RNA-binding</keyword>
<keyword evidence="2 7" id="KW-0819">tRNA processing</keyword>
<comment type="function">
    <text evidence="1 7">RNaseP catalyzes the removal of the 5'-leader sequence from pre-tRNA to produce the mature 5'-terminus. It can also cleave other RNA substrates such as 4.5S RNA. The protein component plays an auxiliary but essential role in vivo by binding to the 5'-leader sequence and broadening the substrate specificity of the ribozyme.</text>
</comment>
<evidence type="ECO:0000313" key="10">
    <source>
        <dbReference type="Proteomes" id="UP001254488"/>
    </source>
</evidence>
<evidence type="ECO:0000256" key="2">
    <source>
        <dbReference type="ARBA" id="ARBA00022694"/>
    </source>
</evidence>
<keyword evidence="3 7" id="KW-0540">Nuclease</keyword>
<dbReference type="EMBL" id="JAVRHZ010000002">
    <property type="protein sequence ID" value="MDT0555608.1"/>
    <property type="molecule type" value="Genomic_DNA"/>
</dbReference>
<dbReference type="Gene3D" id="3.30.230.10">
    <property type="match status" value="1"/>
</dbReference>
<dbReference type="InterPro" id="IPR020568">
    <property type="entry name" value="Ribosomal_Su5_D2-typ_SF"/>
</dbReference>
<dbReference type="Pfam" id="PF00825">
    <property type="entry name" value="Ribonuclease_P"/>
    <property type="match status" value="1"/>
</dbReference>
<evidence type="ECO:0000256" key="4">
    <source>
        <dbReference type="ARBA" id="ARBA00022759"/>
    </source>
</evidence>
<comment type="caution">
    <text evidence="9">The sequence shown here is derived from an EMBL/GenBank/DDBJ whole genome shotgun (WGS) entry which is preliminary data.</text>
</comment>
<dbReference type="HAMAP" id="MF_00227">
    <property type="entry name" value="RNase_P"/>
    <property type="match status" value="1"/>
</dbReference>
<dbReference type="GO" id="GO:0004526">
    <property type="term" value="F:ribonuclease P activity"/>
    <property type="evidence" value="ECO:0007669"/>
    <property type="project" value="UniProtKB-EC"/>
</dbReference>
<evidence type="ECO:0000256" key="7">
    <source>
        <dbReference type="HAMAP-Rule" id="MF_00227"/>
    </source>
</evidence>
<dbReference type="EC" id="3.1.26.5" evidence="7 8"/>
<evidence type="ECO:0000256" key="3">
    <source>
        <dbReference type="ARBA" id="ARBA00022722"/>
    </source>
</evidence>
<evidence type="ECO:0000256" key="8">
    <source>
        <dbReference type="NCBIfam" id="TIGR00188"/>
    </source>
</evidence>
<keyword evidence="5 7" id="KW-0378">Hydrolase</keyword>
<evidence type="ECO:0000256" key="6">
    <source>
        <dbReference type="ARBA" id="ARBA00022884"/>
    </source>
</evidence>
<accession>A0ABU2YBN8</accession>
<dbReference type="PANTHER" id="PTHR33992">
    <property type="entry name" value="RIBONUCLEASE P PROTEIN COMPONENT"/>
    <property type="match status" value="1"/>
</dbReference>